<keyword evidence="5" id="KW-1185">Reference proteome</keyword>
<name>A0A1I5E2Y5_9GAMM</name>
<dbReference type="GO" id="GO:0003677">
    <property type="term" value="F:DNA binding"/>
    <property type="evidence" value="ECO:0007669"/>
    <property type="project" value="UniProtKB-UniRule"/>
</dbReference>
<dbReference type="PANTHER" id="PTHR30055:SF222">
    <property type="entry name" value="REGULATORY PROTEIN"/>
    <property type="match status" value="1"/>
</dbReference>
<evidence type="ECO:0000256" key="1">
    <source>
        <dbReference type="ARBA" id="ARBA00023125"/>
    </source>
</evidence>
<dbReference type="Gene3D" id="1.10.357.10">
    <property type="entry name" value="Tetracycline Repressor, domain 2"/>
    <property type="match status" value="1"/>
</dbReference>
<evidence type="ECO:0000313" key="4">
    <source>
        <dbReference type="EMBL" id="SFO05822.1"/>
    </source>
</evidence>
<dbReference type="RefSeq" id="WP_090964557.1">
    <property type="nucleotide sequence ID" value="NZ_FOVG01000003.1"/>
</dbReference>
<dbReference type="SUPFAM" id="SSF46689">
    <property type="entry name" value="Homeodomain-like"/>
    <property type="match status" value="1"/>
</dbReference>
<evidence type="ECO:0000259" key="3">
    <source>
        <dbReference type="PROSITE" id="PS50977"/>
    </source>
</evidence>
<protein>
    <submittedName>
        <fullName evidence="4">Transcriptional regulator, TetR family</fullName>
    </submittedName>
</protein>
<dbReference type="InterPro" id="IPR001647">
    <property type="entry name" value="HTH_TetR"/>
</dbReference>
<dbReference type="PROSITE" id="PS50977">
    <property type="entry name" value="HTH_TETR_2"/>
    <property type="match status" value="1"/>
</dbReference>
<reference evidence="5" key="1">
    <citation type="submission" date="2016-10" db="EMBL/GenBank/DDBJ databases">
        <authorList>
            <person name="Varghese N."/>
            <person name="Submissions S."/>
        </authorList>
    </citation>
    <scope>NUCLEOTIDE SEQUENCE [LARGE SCALE GENOMIC DNA]</scope>
    <source>
        <strain evidence="5">OV426</strain>
    </source>
</reference>
<evidence type="ECO:0000313" key="5">
    <source>
        <dbReference type="Proteomes" id="UP000198968"/>
    </source>
</evidence>
<accession>A0A1I5E2Y5</accession>
<dbReference type="Pfam" id="PF00440">
    <property type="entry name" value="TetR_N"/>
    <property type="match status" value="1"/>
</dbReference>
<dbReference type="PANTHER" id="PTHR30055">
    <property type="entry name" value="HTH-TYPE TRANSCRIPTIONAL REGULATOR RUTR"/>
    <property type="match status" value="1"/>
</dbReference>
<evidence type="ECO:0000256" key="2">
    <source>
        <dbReference type="PROSITE-ProRule" id="PRU00335"/>
    </source>
</evidence>
<feature type="domain" description="HTH tetR-type" evidence="3">
    <location>
        <begin position="7"/>
        <end position="66"/>
    </location>
</feature>
<dbReference type="PROSITE" id="PS01081">
    <property type="entry name" value="HTH_TETR_1"/>
    <property type="match status" value="1"/>
</dbReference>
<organism evidence="4 5">
    <name type="scientific">Candidatus Pantoea varia</name>
    <dbReference type="NCBI Taxonomy" id="1881036"/>
    <lineage>
        <taxon>Bacteria</taxon>
        <taxon>Pseudomonadati</taxon>
        <taxon>Pseudomonadota</taxon>
        <taxon>Gammaproteobacteria</taxon>
        <taxon>Enterobacterales</taxon>
        <taxon>Erwiniaceae</taxon>
        <taxon>Pantoea</taxon>
    </lineage>
</organism>
<dbReference type="PRINTS" id="PR00455">
    <property type="entry name" value="HTHTETR"/>
</dbReference>
<dbReference type="OrthoDB" id="63332at2"/>
<sequence length="187" mass="20581">MARPLDQEKRTAILNAALRIIASQGLGATTSLMAKEAGVSTGSLFTYFPDKLTLLNQLYLHIKNEVAGALLEGFPLQGSIREKAFHVWQSYICWACASPEKRSTLQQLNVSRSVTEITRQQSSAMFDAVNQMLVEIGKSDASPNVAFITAVMTSLAETTVEFSLNEPDKTHAYISDGFEMFWRGLGL</sequence>
<dbReference type="AlphaFoldDB" id="A0A1I5E2Y5"/>
<gene>
    <name evidence="4" type="ORF">SAMN05428971_2743</name>
</gene>
<proteinExistence type="predicted"/>
<dbReference type="InterPro" id="IPR009057">
    <property type="entry name" value="Homeodomain-like_sf"/>
</dbReference>
<feature type="DNA-binding region" description="H-T-H motif" evidence="2">
    <location>
        <begin position="29"/>
        <end position="48"/>
    </location>
</feature>
<keyword evidence="1 2" id="KW-0238">DNA-binding</keyword>
<dbReference type="InterPro" id="IPR023772">
    <property type="entry name" value="DNA-bd_HTH_TetR-type_CS"/>
</dbReference>
<dbReference type="Proteomes" id="UP000198968">
    <property type="component" value="Unassembled WGS sequence"/>
</dbReference>
<dbReference type="InterPro" id="IPR050109">
    <property type="entry name" value="HTH-type_TetR-like_transc_reg"/>
</dbReference>
<dbReference type="EMBL" id="FOVG01000003">
    <property type="protein sequence ID" value="SFO05822.1"/>
    <property type="molecule type" value="Genomic_DNA"/>
</dbReference>